<reference evidence="1 2" key="1">
    <citation type="submission" date="2007-10" db="EMBL/GenBank/DDBJ databases">
        <authorList>
            <person name="Wagner-Dobler I."/>
            <person name="Ferriera S."/>
            <person name="Johnson J."/>
            <person name="Kravitz S."/>
            <person name="Beeson K."/>
            <person name="Sutton G."/>
            <person name="Rogers Y.-H."/>
            <person name="Friedman R."/>
            <person name="Frazier M."/>
            <person name="Venter J.C."/>
        </authorList>
    </citation>
    <scope>NUCLEOTIDE SEQUENCE [LARGE SCALE GENOMIC DNA]</scope>
    <source>
        <strain evidence="1 2">DFL-43</strain>
    </source>
</reference>
<proteinExistence type="predicted"/>
<dbReference type="AlphaFoldDB" id="A0A095BE66"/>
<gene>
    <name evidence="1" type="ORF">HPDFL43_00027310</name>
</gene>
<dbReference type="EMBL" id="ABIA03000002">
    <property type="protein sequence ID" value="KGB27123.1"/>
    <property type="molecule type" value="Genomic_DNA"/>
</dbReference>
<reference evidence="1 2" key="2">
    <citation type="submission" date="2012-06" db="EMBL/GenBank/DDBJ databases">
        <authorList>
            <person name="Fiebig A."/>
        </authorList>
    </citation>
    <scope>NUCLEOTIDE SEQUENCE [LARGE SCALE GENOMIC DNA]</scope>
    <source>
        <strain evidence="1 2">DFL-43</strain>
    </source>
</reference>
<organism evidence="1 2">
    <name type="scientific">Hoeflea phototrophica (strain DSM 17068 / NCIMB 14078 / DFL-43)</name>
    <dbReference type="NCBI Taxonomy" id="411684"/>
    <lineage>
        <taxon>Bacteria</taxon>
        <taxon>Pseudomonadati</taxon>
        <taxon>Pseudomonadota</taxon>
        <taxon>Alphaproteobacteria</taxon>
        <taxon>Hyphomicrobiales</taxon>
        <taxon>Rhizobiaceae</taxon>
        <taxon>Hoeflea</taxon>
    </lineage>
</organism>
<keyword evidence="2" id="KW-1185">Reference proteome</keyword>
<name>A0A095BE66_HOEPD</name>
<comment type="caution">
    <text evidence="1">The sequence shown here is derived from an EMBL/GenBank/DDBJ whole genome shotgun (WGS) entry which is preliminary data.</text>
</comment>
<dbReference type="HOGENOM" id="CLU_3200700_0_0_5"/>
<evidence type="ECO:0000313" key="1">
    <source>
        <dbReference type="EMBL" id="KGB27123.1"/>
    </source>
</evidence>
<accession>A0A095BE66</accession>
<protein>
    <submittedName>
        <fullName evidence="1">Uncharacterized protein</fullName>
    </submittedName>
</protein>
<evidence type="ECO:0000313" key="2">
    <source>
        <dbReference type="Proteomes" id="UP000004291"/>
    </source>
</evidence>
<sequence length="45" mass="4849">MIRNGLNVPKPACGDKKTGTKAGFFNSMGLLRGQLRTTTRVPTLT</sequence>
<dbReference type="Proteomes" id="UP000004291">
    <property type="component" value="Chromosome"/>
</dbReference>